<gene>
    <name evidence="1" type="ORF">MENTE1834_LOCUS27986</name>
</gene>
<keyword evidence="2" id="KW-1185">Reference proteome</keyword>
<accession>A0ACB0ZRA6</accession>
<evidence type="ECO:0000313" key="2">
    <source>
        <dbReference type="Proteomes" id="UP001497535"/>
    </source>
</evidence>
<comment type="caution">
    <text evidence="1">The sequence shown here is derived from an EMBL/GenBank/DDBJ whole genome shotgun (WGS) entry which is preliminary data.</text>
</comment>
<proteinExistence type="predicted"/>
<dbReference type="Proteomes" id="UP001497535">
    <property type="component" value="Unassembled WGS sequence"/>
</dbReference>
<reference evidence="1" key="1">
    <citation type="submission" date="2023-11" db="EMBL/GenBank/DDBJ databases">
        <authorList>
            <person name="Poullet M."/>
        </authorList>
    </citation>
    <scope>NUCLEOTIDE SEQUENCE</scope>
    <source>
        <strain evidence="1">E1834</strain>
    </source>
</reference>
<evidence type="ECO:0000313" key="1">
    <source>
        <dbReference type="EMBL" id="CAK5080791.1"/>
    </source>
</evidence>
<sequence>MRRSFWIVKGRQKMRNTINKCLYCRKMNSKPFEIPKMPVLPEERLKKSSPFKNCGLDYAGPFQVKSENKIIKVWIEVFTCLSTRFSHLELIKDLSANSCVQAFRRFVAEYGKPSQVISDNGTQYRLTQKVINEIERKIEGEKIDWRFIPAVSPWFGGVYEAIIKIMKKSLKNAIGKRMLNIEELRTLLPEIKYVMNSRPLTYVYNKNEDFDILRPLDLVQPLRITDEIKFEDLETDNYVLKSTQKIDIINSWKNAQKTVNDFWDKFQKEYLNDLKERAERHTQKHFKRNYSPEIGEIVLIQNTNIPKQFWNMGRIVNLIKSKDGSIRSAKIKCKNKIINRAIALLYPLELNIYEENNPEKTIKIVNEEAVNEDKQKKNPYQLRERKIKQKIVEDSSSDEEIESGRCNMFFEDNRYRPCAYCGGPHMDYECVYYQSNSHQREVPQRNQQKNSQKESKYNKLIAENKEIKNELENINEDIAELQDWEEEFTDIKKSSKELEIKNKKLEEELNECKNKINSLEEKIVKSEEGFESKFNEMKIENERIKNDMKRVIRDIYVKPPEKTKTKKASSKNTKNKQKVKTERKEKGMGTSASALKTALTNTIGAISIILFLTLIGSIHAGPCKLSEKTTPIELNECLADGFTINKRKDGTICWKKIKLENTEKIKHLQNNKCLCPSWAISCSFYTGKETKTSTQNNKQIMDIIERNKPNICSFNPDPKCKVSPIIKTLYQIELYDGSKFFVKELNIELKETINEEIQCIGKGEITGSPLYCAKNHCSERGRKFCFFIKNEIAYFNKFPVKAWGSIEKQIFDFKNEKDKECHNCKLECTEEGVRIDTDTNLGGIEICLEKCIYISFPEMKEEILLPKEELINGYDVKGIFFKNGENIKEIHIKCEPKQMCKLINCFICKERILNPKCNPELAIIMMALIIYFFSSLIYMFIRISIFTLKFTFWILMKKFLIFKYIFTRYKKQNRKREGSELEKSEKEKLLKSDRKKRLPMKVAVLIFLSLAQNTKSLTTITAEQEKCIINKMGYRNCLFENVL</sequence>
<dbReference type="EMBL" id="CAVMJV010000042">
    <property type="protein sequence ID" value="CAK5080791.1"/>
    <property type="molecule type" value="Genomic_DNA"/>
</dbReference>
<protein>
    <submittedName>
        <fullName evidence="1">Uncharacterized protein</fullName>
    </submittedName>
</protein>
<name>A0ACB0ZRA6_MELEN</name>
<organism evidence="1 2">
    <name type="scientific">Meloidogyne enterolobii</name>
    <name type="common">Root-knot nematode worm</name>
    <name type="synonym">Meloidogyne mayaguensis</name>
    <dbReference type="NCBI Taxonomy" id="390850"/>
    <lineage>
        <taxon>Eukaryota</taxon>
        <taxon>Metazoa</taxon>
        <taxon>Ecdysozoa</taxon>
        <taxon>Nematoda</taxon>
        <taxon>Chromadorea</taxon>
        <taxon>Rhabditida</taxon>
        <taxon>Tylenchina</taxon>
        <taxon>Tylenchomorpha</taxon>
        <taxon>Tylenchoidea</taxon>
        <taxon>Meloidogynidae</taxon>
        <taxon>Meloidogyninae</taxon>
        <taxon>Meloidogyne</taxon>
    </lineage>
</organism>